<protein>
    <recommendedName>
        <fullName evidence="3">Bacterial spore germination immunoglobulin-like domain-containing protein</fullName>
    </recommendedName>
</protein>
<feature type="compositionally biased region" description="Polar residues" evidence="1">
    <location>
        <begin position="44"/>
        <end position="53"/>
    </location>
</feature>
<evidence type="ECO:0000259" key="3">
    <source>
        <dbReference type="Pfam" id="PF10648"/>
    </source>
</evidence>
<keyword evidence="5" id="KW-1185">Reference proteome</keyword>
<gene>
    <name evidence="4" type="ORF">GCM10023184_22710</name>
</gene>
<feature type="signal peptide" evidence="2">
    <location>
        <begin position="1"/>
        <end position="19"/>
    </location>
</feature>
<dbReference type="PROSITE" id="PS51257">
    <property type="entry name" value="PROKAR_LIPOPROTEIN"/>
    <property type="match status" value="1"/>
</dbReference>
<dbReference type="Proteomes" id="UP001501725">
    <property type="component" value="Unassembled WGS sequence"/>
</dbReference>
<dbReference type="Pfam" id="PF10648">
    <property type="entry name" value="Gmad2"/>
    <property type="match status" value="1"/>
</dbReference>
<feature type="domain" description="Bacterial spore germination immunoglobulin-like" evidence="3">
    <location>
        <begin position="57"/>
        <end position="137"/>
    </location>
</feature>
<feature type="chain" id="PRO_5045359634" description="Bacterial spore germination immunoglobulin-like domain-containing protein" evidence="2">
    <location>
        <begin position="20"/>
        <end position="162"/>
    </location>
</feature>
<dbReference type="InterPro" id="IPR018911">
    <property type="entry name" value="Gmad2_Ig-like_dom"/>
</dbReference>
<sequence length="162" mass="16710">MRLPVLLSATILYACSGPAAPGTPLSDTPTVAPAEAGTGPSPASPQKVSTPDSSGLIVITQPRAGDTLSGTVLITGKARGPWYFEAEFPVRLTDPAGRVIAQGGARAEGEWMTTNFVPFSARLRVPKGAPRAARLVLEKANASGLPEHADSIVLPVFLAVVE</sequence>
<reference evidence="5" key="1">
    <citation type="journal article" date="2019" name="Int. J. Syst. Evol. Microbiol.">
        <title>The Global Catalogue of Microorganisms (GCM) 10K type strain sequencing project: providing services to taxonomists for standard genome sequencing and annotation.</title>
        <authorList>
            <consortium name="The Broad Institute Genomics Platform"/>
            <consortium name="The Broad Institute Genome Sequencing Center for Infectious Disease"/>
            <person name="Wu L."/>
            <person name="Ma J."/>
        </authorList>
    </citation>
    <scope>NUCLEOTIDE SEQUENCE [LARGE SCALE GENOMIC DNA]</scope>
    <source>
        <strain evidence="5">JCM 17919</strain>
    </source>
</reference>
<feature type="region of interest" description="Disordered" evidence="1">
    <location>
        <begin position="22"/>
        <end position="53"/>
    </location>
</feature>
<evidence type="ECO:0000313" key="5">
    <source>
        <dbReference type="Proteomes" id="UP001501725"/>
    </source>
</evidence>
<accession>A0ABP8GWW9</accession>
<dbReference type="RefSeq" id="WP_345255831.1">
    <property type="nucleotide sequence ID" value="NZ_BAABGY010000007.1"/>
</dbReference>
<proteinExistence type="predicted"/>
<comment type="caution">
    <text evidence="4">The sequence shown here is derived from an EMBL/GenBank/DDBJ whole genome shotgun (WGS) entry which is preliminary data.</text>
</comment>
<evidence type="ECO:0000256" key="2">
    <source>
        <dbReference type="SAM" id="SignalP"/>
    </source>
</evidence>
<name>A0ABP8GWW9_9BACT</name>
<keyword evidence="2" id="KW-0732">Signal</keyword>
<evidence type="ECO:0000256" key="1">
    <source>
        <dbReference type="SAM" id="MobiDB-lite"/>
    </source>
</evidence>
<evidence type="ECO:0000313" key="4">
    <source>
        <dbReference type="EMBL" id="GAA4331154.1"/>
    </source>
</evidence>
<organism evidence="4 5">
    <name type="scientific">Flaviaesturariibacter amylovorans</name>
    <dbReference type="NCBI Taxonomy" id="1084520"/>
    <lineage>
        <taxon>Bacteria</taxon>
        <taxon>Pseudomonadati</taxon>
        <taxon>Bacteroidota</taxon>
        <taxon>Chitinophagia</taxon>
        <taxon>Chitinophagales</taxon>
        <taxon>Chitinophagaceae</taxon>
        <taxon>Flaviaestuariibacter</taxon>
    </lineage>
</organism>
<dbReference type="EMBL" id="BAABGY010000007">
    <property type="protein sequence ID" value="GAA4331154.1"/>
    <property type="molecule type" value="Genomic_DNA"/>
</dbReference>